<comment type="caution">
    <text evidence="1">The sequence shown here is derived from an EMBL/GenBank/DDBJ whole genome shotgun (WGS) entry which is preliminary data.</text>
</comment>
<protein>
    <submittedName>
        <fullName evidence="1">Uncharacterized protein</fullName>
    </submittedName>
</protein>
<reference evidence="1 2" key="1">
    <citation type="submission" date="2016-04" db="EMBL/GenBank/DDBJ databases">
        <authorList>
            <person name="Evans L.H."/>
            <person name="Alamgir A."/>
            <person name="Owens N."/>
            <person name="Weber N.D."/>
            <person name="Virtaneva K."/>
            <person name="Barbian K."/>
            <person name="Babar A."/>
            <person name="Rosenke K."/>
        </authorList>
    </citation>
    <scope>NUCLEOTIDE SEQUENCE [LARGE SCALE GENOMIC DNA]</scope>
    <source>
        <strain evidence="1 2">PMB02</strain>
    </source>
</reference>
<gene>
    <name evidence="1" type="ORF">A5481_06370</name>
</gene>
<accession>A0A179SEN2</accession>
<evidence type="ECO:0000313" key="2">
    <source>
        <dbReference type="Proteomes" id="UP000078316"/>
    </source>
</evidence>
<dbReference type="RefSeq" id="WP_048432259.1">
    <property type="nucleotide sequence ID" value="NZ_LWHQ01000011.1"/>
</dbReference>
<sequence length="93" mass="10267">MSAKEKLFSQDRGKVSEGLQALARMLDNTLNVDTVNPETGFGLFIFEIGKKPTLMRYVGNTPRPDLLAVVGAWVDRERARDTAEDVTPSTPKS</sequence>
<name>A0A179SEN2_9HYPH</name>
<proteinExistence type="predicted"/>
<dbReference type="Proteomes" id="UP000078316">
    <property type="component" value="Unassembled WGS sequence"/>
</dbReference>
<dbReference type="EMBL" id="LWHQ01000011">
    <property type="protein sequence ID" value="OAS26336.1"/>
    <property type="molecule type" value="Genomic_DNA"/>
</dbReference>
<organism evidence="1 2">
    <name type="scientific">Methylobacterium platani</name>
    <dbReference type="NCBI Taxonomy" id="427683"/>
    <lineage>
        <taxon>Bacteria</taxon>
        <taxon>Pseudomonadati</taxon>
        <taxon>Pseudomonadota</taxon>
        <taxon>Alphaproteobacteria</taxon>
        <taxon>Hyphomicrobiales</taxon>
        <taxon>Methylobacteriaceae</taxon>
        <taxon>Methylobacterium</taxon>
    </lineage>
</organism>
<dbReference type="AlphaFoldDB" id="A0A179SEN2"/>
<dbReference type="STRING" id="427683.A5481_06370"/>
<evidence type="ECO:0000313" key="1">
    <source>
        <dbReference type="EMBL" id="OAS26336.1"/>
    </source>
</evidence>